<evidence type="ECO:0008006" key="4">
    <source>
        <dbReference type="Google" id="ProtNLM"/>
    </source>
</evidence>
<accession>A0A9P5V065</accession>
<protein>
    <recommendedName>
        <fullName evidence="4">WD40 repeat-like protein</fullName>
    </recommendedName>
</protein>
<dbReference type="AlphaFoldDB" id="A0A9P5V065"/>
<organism evidence="2 3">
    <name type="scientific">Linnemannia schmuckeri</name>
    <dbReference type="NCBI Taxonomy" id="64567"/>
    <lineage>
        <taxon>Eukaryota</taxon>
        <taxon>Fungi</taxon>
        <taxon>Fungi incertae sedis</taxon>
        <taxon>Mucoromycota</taxon>
        <taxon>Mortierellomycotina</taxon>
        <taxon>Mortierellomycetes</taxon>
        <taxon>Mortierellales</taxon>
        <taxon>Mortierellaceae</taxon>
        <taxon>Linnemannia</taxon>
    </lineage>
</organism>
<dbReference type="InterPro" id="IPR015943">
    <property type="entry name" value="WD40/YVTN_repeat-like_dom_sf"/>
</dbReference>
<comment type="caution">
    <text evidence="2">The sequence shown here is derived from an EMBL/GenBank/DDBJ whole genome shotgun (WGS) entry which is preliminary data.</text>
</comment>
<dbReference type="Proteomes" id="UP000748756">
    <property type="component" value="Unassembled WGS sequence"/>
</dbReference>
<dbReference type="InterPro" id="IPR036322">
    <property type="entry name" value="WD40_repeat_dom_sf"/>
</dbReference>
<feature type="repeat" description="WD" evidence="1">
    <location>
        <begin position="58"/>
        <end position="92"/>
    </location>
</feature>
<dbReference type="EMBL" id="JAAAUQ010002068">
    <property type="protein sequence ID" value="KAF9128322.1"/>
    <property type="molecule type" value="Genomic_DNA"/>
</dbReference>
<keyword evidence="1" id="KW-0853">WD repeat</keyword>
<dbReference type="Pfam" id="PF00400">
    <property type="entry name" value="WD40"/>
    <property type="match status" value="2"/>
</dbReference>
<reference evidence="2" key="1">
    <citation type="journal article" date="2020" name="Fungal Divers.">
        <title>Resolving the Mortierellaceae phylogeny through synthesis of multi-gene phylogenetics and phylogenomics.</title>
        <authorList>
            <person name="Vandepol N."/>
            <person name="Liber J."/>
            <person name="Desiro A."/>
            <person name="Na H."/>
            <person name="Kennedy M."/>
            <person name="Barry K."/>
            <person name="Grigoriev I.V."/>
            <person name="Miller A.N."/>
            <person name="O'Donnell K."/>
            <person name="Stajich J.E."/>
            <person name="Bonito G."/>
        </authorList>
    </citation>
    <scope>NUCLEOTIDE SEQUENCE</scope>
    <source>
        <strain evidence="2">NRRL 6426</strain>
    </source>
</reference>
<evidence type="ECO:0000256" key="1">
    <source>
        <dbReference type="PROSITE-ProRule" id="PRU00221"/>
    </source>
</evidence>
<dbReference type="SMART" id="SM00320">
    <property type="entry name" value="WD40"/>
    <property type="match status" value="2"/>
</dbReference>
<dbReference type="InterPro" id="IPR001680">
    <property type="entry name" value="WD40_rpt"/>
</dbReference>
<sequence>PQSGEPGYNLDFGSAAVRCISYSPWNDWMAFGDEDSRVHLCSRQSSGMETLWSIVFVLEGFLDWIRDIAWNPVVQHEFVTGCQDRSVRVWRILESKDDGDDSVSVDLVWASNIGMLGASGMRLDGVVGLDINNRRLLKQRGAVGDSLIFEGDGVDPGFDGTWEGAEEVGLE</sequence>
<gene>
    <name evidence="2" type="ORF">BG015_004357</name>
</gene>
<dbReference type="PROSITE" id="PS50082">
    <property type="entry name" value="WD_REPEATS_2"/>
    <property type="match status" value="1"/>
</dbReference>
<dbReference type="SUPFAM" id="SSF50978">
    <property type="entry name" value="WD40 repeat-like"/>
    <property type="match status" value="1"/>
</dbReference>
<evidence type="ECO:0000313" key="2">
    <source>
        <dbReference type="EMBL" id="KAF9128322.1"/>
    </source>
</evidence>
<evidence type="ECO:0000313" key="3">
    <source>
        <dbReference type="Proteomes" id="UP000748756"/>
    </source>
</evidence>
<keyword evidence="3" id="KW-1185">Reference proteome</keyword>
<proteinExistence type="predicted"/>
<dbReference type="Gene3D" id="2.130.10.10">
    <property type="entry name" value="YVTN repeat-like/Quinoprotein amine dehydrogenase"/>
    <property type="match status" value="1"/>
</dbReference>
<name>A0A9P5V065_9FUNG</name>
<feature type="non-terminal residue" evidence="2">
    <location>
        <position position="1"/>
    </location>
</feature>
<dbReference type="OrthoDB" id="47802at2759"/>